<dbReference type="InterPro" id="IPR036938">
    <property type="entry name" value="PAP2/HPO_sf"/>
</dbReference>
<feature type="transmembrane region" description="Helical" evidence="7">
    <location>
        <begin position="127"/>
        <end position="150"/>
    </location>
</feature>
<dbReference type="InterPro" id="IPR039667">
    <property type="entry name" value="Dolichyldiphosphatase_PAP2"/>
</dbReference>
<evidence type="ECO:0000256" key="2">
    <source>
        <dbReference type="ARBA" id="ARBA00022692"/>
    </source>
</evidence>
<evidence type="ECO:0000256" key="6">
    <source>
        <dbReference type="SAM" id="MobiDB-lite"/>
    </source>
</evidence>
<evidence type="ECO:0000256" key="7">
    <source>
        <dbReference type="SAM" id="Phobius"/>
    </source>
</evidence>
<reference evidence="9 10" key="1">
    <citation type="submission" date="2017-04" db="EMBL/GenBank/DDBJ databases">
        <authorList>
            <person name="Afonso C.L."/>
            <person name="Miller P.J."/>
            <person name="Scott M.A."/>
            <person name="Spackman E."/>
            <person name="Goraichik I."/>
            <person name="Dimitrov K.M."/>
            <person name="Suarez D.L."/>
            <person name="Swayne D.E."/>
        </authorList>
    </citation>
    <scope>NUCLEOTIDE SEQUENCE [LARGE SCALE GENOMIC DNA]</scope>
</reference>
<dbReference type="Pfam" id="PF01569">
    <property type="entry name" value="PAP2"/>
    <property type="match status" value="1"/>
</dbReference>
<dbReference type="EMBL" id="FXLY01000012">
    <property type="protein sequence ID" value="SMN22474.1"/>
    <property type="molecule type" value="Genomic_DNA"/>
</dbReference>
<evidence type="ECO:0000313" key="10">
    <source>
        <dbReference type="Proteomes" id="UP000196158"/>
    </source>
</evidence>
<dbReference type="AlphaFoldDB" id="A0A1X7RA48"/>
<feature type="transmembrane region" description="Helical" evidence="7">
    <location>
        <begin position="156"/>
        <end position="177"/>
    </location>
</feature>
<dbReference type="STRING" id="1789683.A0A1X7RA48"/>
<dbReference type="UniPathway" id="UPA00378"/>
<keyword evidence="2 7" id="KW-0812">Transmembrane</keyword>
<keyword evidence="3" id="KW-0378">Hydrolase</keyword>
<dbReference type="Gene3D" id="1.20.144.10">
    <property type="entry name" value="Phosphatidic acid phosphatase type 2/haloperoxidase"/>
    <property type="match status" value="1"/>
</dbReference>
<feature type="domain" description="Phosphatidic acid phosphatase type 2/haloperoxidase" evidence="8">
    <location>
        <begin position="59"/>
        <end position="171"/>
    </location>
</feature>
<sequence>MFNLTDTIINYDVIPFDDTLIMYNPNDPISVISVFLSLSPILLLTFYLSWLIITRELESIIVAGGQLLNEFSNKLLKRIIRQPRPHEALMGPGFGMPSAHSQFVGFFFSYWTLKMWLQWGKQPPSNLFISTSCLLIFTLMVCGSRIYLLYHTIEQVTLGYVIGIFNGIAYFIAVGIVRQLGIMDWILTWPLAKAVYLTDSFNFNGESLRNRWAKSVTAGGPSSSSCSAQTRSTPAEIGKQNHGMAKEEETGKKLLQID</sequence>
<dbReference type="GO" id="GO:0006629">
    <property type="term" value="P:lipid metabolic process"/>
    <property type="evidence" value="ECO:0007669"/>
    <property type="project" value="UniProtKB-ARBA"/>
</dbReference>
<dbReference type="GO" id="GO:0042392">
    <property type="term" value="F:sphingosine-1-phosphate phosphatase activity"/>
    <property type="evidence" value="ECO:0007669"/>
    <property type="project" value="TreeGrafter"/>
</dbReference>
<dbReference type="CDD" id="cd03382">
    <property type="entry name" value="PAP2_dolichyldiphosphatase"/>
    <property type="match status" value="1"/>
</dbReference>
<dbReference type="Proteomes" id="UP000196158">
    <property type="component" value="Unassembled WGS sequence"/>
</dbReference>
<feature type="region of interest" description="Disordered" evidence="6">
    <location>
        <begin position="218"/>
        <end position="250"/>
    </location>
</feature>
<dbReference type="PANTHER" id="PTHR14969">
    <property type="entry name" value="SPHINGOSINE-1-PHOSPHATE PHOSPHOHYDROLASE"/>
    <property type="match status" value="1"/>
</dbReference>
<dbReference type="PANTHER" id="PTHR14969:SF59">
    <property type="entry name" value="DOLICHYLDIPHOSPHATASE"/>
    <property type="match status" value="1"/>
</dbReference>
<evidence type="ECO:0000256" key="3">
    <source>
        <dbReference type="ARBA" id="ARBA00022801"/>
    </source>
</evidence>
<feature type="transmembrane region" description="Helical" evidence="7">
    <location>
        <begin position="29"/>
        <end position="53"/>
    </location>
</feature>
<evidence type="ECO:0000256" key="4">
    <source>
        <dbReference type="ARBA" id="ARBA00022989"/>
    </source>
</evidence>
<accession>A0A1X7RA48</accession>
<evidence type="ECO:0000256" key="1">
    <source>
        <dbReference type="ARBA" id="ARBA00004141"/>
    </source>
</evidence>
<dbReference type="InterPro" id="IPR000326">
    <property type="entry name" value="PAP2/HPO"/>
</dbReference>
<keyword evidence="4 7" id="KW-1133">Transmembrane helix</keyword>
<evidence type="ECO:0000256" key="5">
    <source>
        <dbReference type="ARBA" id="ARBA00023136"/>
    </source>
</evidence>
<name>A0A1X7RA48_9SACH</name>
<dbReference type="SUPFAM" id="SSF48317">
    <property type="entry name" value="Acid phosphatase/Vanadium-dependent haloperoxidase"/>
    <property type="match status" value="1"/>
</dbReference>
<protein>
    <submittedName>
        <fullName evidence="9">Similar to Saccharomyces cerevisiae YGR036C CAX4 Dolichyl pyrophosphate (Dol-P-P) phosphatase with a luminally oriented active site in the ER</fullName>
    </submittedName>
</protein>
<gene>
    <name evidence="9" type="ORF">KASA_0G00649G</name>
</gene>
<keyword evidence="5 7" id="KW-0472">Membrane</keyword>
<dbReference type="OrthoDB" id="302705at2759"/>
<proteinExistence type="predicted"/>
<evidence type="ECO:0000313" key="9">
    <source>
        <dbReference type="EMBL" id="SMN22474.1"/>
    </source>
</evidence>
<dbReference type="GO" id="GO:0016020">
    <property type="term" value="C:membrane"/>
    <property type="evidence" value="ECO:0007669"/>
    <property type="project" value="UniProtKB-SubCell"/>
</dbReference>
<dbReference type="SMART" id="SM00014">
    <property type="entry name" value="acidPPc"/>
    <property type="match status" value="1"/>
</dbReference>
<evidence type="ECO:0000259" key="8">
    <source>
        <dbReference type="SMART" id="SM00014"/>
    </source>
</evidence>
<comment type="subcellular location">
    <subcellularLocation>
        <location evidence="1">Membrane</location>
        <topology evidence="1">Multi-pass membrane protein</topology>
    </subcellularLocation>
</comment>
<organism evidence="9 10">
    <name type="scientific">Maudiozyma saulgeensis</name>
    <dbReference type="NCBI Taxonomy" id="1789683"/>
    <lineage>
        <taxon>Eukaryota</taxon>
        <taxon>Fungi</taxon>
        <taxon>Dikarya</taxon>
        <taxon>Ascomycota</taxon>
        <taxon>Saccharomycotina</taxon>
        <taxon>Saccharomycetes</taxon>
        <taxon>Saccharomycetales</taxon>
        <taxon>Saccharomycetaceae</taxon>
        <taxon>Maudiozyma</taxon>
    </lineage>
</organism>
<keyword evidence="10" id="KW-1185">Reference proteome</keyword>